<evidence type="ECO:0000313" key="2">
    <source>
        <dbReference type="Proteomes" id="UP000451565"/>
    </source>
</evidence>
<protein>
    <submittedName>
        <fullName evidence="1">Uncharacterized protein</fullName>
    </submittedName>
</protein>
<evidence type="ECO:0000313" key="1">
    <source>
        <dbReference type="EMBL" id="MQR02794.1"/>
    </source>
</evidence>
<sequence length="415" mass="43008">MTSKMITKTVSTVDELATAVKAAVLKIVVQGQIEGAPSLRLAPGQSIEGEDDQAALSFAVGQDGLQLTTDNVVRNLHVETSADQRAIFNDTSVDSLGTIHLYDVVTVGQVQLLARDKVRGGHVEVDGLHVIAADARAHSDRPAGFGVRVIQGAFTLWNMQADNQVVISANLVGLSAGHPAAPVLGSGIFVSGPGFDKGKLSVQLLETGAVYSDGRIAPGTPDVITGGVFTVHGAYVGTVRNLGPVVTYGVNDMALDNWGQVDIWEAEDKITSYGPSGIGFVNFGIVNELRVKAPIETFGQGARGFNVYAGTVNLAEFDRITTHANGAVGVQISQPIGQLRVLRGIETFGATGESLVKGVVMTLSAIGLSIKPGGSAREITIDGGVITHGEGIAPLEVHGEIGALHITGATRAAQA</sequence>
<name>A0A843YYP3_9BURK</name>
<dbReference type="Proteomes" id="UP000451565">
    <property type="component" value="Unassembled WGS sequence"/>
</dbReference>
<keyword evidence="2" id="KW-1185">Reference proteome</keyword>
<reference evidence="1 2" key="1">
    <citation type="submission" date="2019-10" db="EMBL/GenBank/DDBJ databases">
        <title>Glaciimonas soli sp. nov., a psychrophilic bacterium isolated from the forest soil of a high elevation mountain in Taiwan.</title>
        <authorList>
            <person name="Wang L.-T."/>
            <person name="Shieh W.Y."/>
        </authorList>
    </citation>
    <scope>NUCLEOTIDE SEQUENCE [LARGE SCALE GENOMIC DNA]</scope>
    <source>
        <strain evidence="1 2">GS1</strain>
    </source>
</reference>
<dbReference type="RefSeq" id="WP_153236412.1">
    <property type="nucleotide sequence ID" value="NZ_WINI01000025.1"/>
</dbReference>
<proteinExistence type="predicted"/>
<comment type="caution">
    <text evidence="1">The sequence shown here is derived from an EMBL/GenBank/DDBJ whole genome shotgun (WGS) entry which is preliminary data.</text>
</comment>
<dbReference type="AlphaFoldDB" id="A0A843YYP3"/>
<organism evidence="1 2">
    <name type="scientific">Glaciimonas soli</name>
    <dbReference type="NCBI Taxonomy" id="2590999"/>
    <lineage>
        <taxon>Bacteria</taxon>
        <taxon>Pseudomonadati</taxon>
        <taxon>Pseudomonadota</taxon>
        <taxon>Betaproteobacteria</taxon>
        <taxon>Burkholderiales</taxon>
        <taxon>Oxalobacteraceae</taxon>
        <taxon>Glaciimonas</taxon>
    </lineage>
</organism>
<gene>
    <name evidence="1" type="ORF">GEV47_19170</name>
</gene>
<dbReference type="EMBL" id="WINI01000025">
    <property type="protein sequence ID" value="MQR02794.1"/>
    <property type="molecule type" value="Genomic_DNA"/>
</dbReference>
<dbReference type="OrthoDB" id="3661445at2"/>
<accession>A0A843YYP3</accession>